<dbReference type="Proteomes" id="UP000663828">
    <property type="component" value="Unassembled WGS sequence"/>
</dbReference>
<feature type="non-terminal residue" evidence="1">
    <location>
        <position position="1"/>
    </location>
</feature>
<dbReference type="EMBL" id="CAJNOR010000310">
    <property type="protein sequence ID" value="CAF0875897.1"/>
    <property type="molecule type" value="Genomic_DNA"/>
</dbReference>
<evidence type="ECO:0000313" key="1">
    <source>
        <dbReference type="EMBL" id="CAF0875897.1"/>
    </source>
</evidence>
<accession>A0A813XNN5</accession>
<proteinExistence type="predicted"/>
<name>A0A813XNN5_ADIRI</name>
<reference evidence="1" key="1">
    <citation type="submission" date="2021-02" db="EMBL/GenBank/DDBJ databases">
        <authorList>
            <person name="Nowell W R."/>
        </authorList>
    </citation>
    <scope>NUCLEOTIDE SEQUENCE</scope>
</reference>
<sequence>NEYLKAIKILNVERPWSVILDRTNWTLVTLSETTNRAKRLLFYTMKNIPETLLQTDLSCAQSQLSMSSSSSISESLL</sequence>
<organism evidence="1 2">
    <name type="scientific">Adineta ricciae</name>
    <name type="common">Rotifer</name>
    <dbReference type="NCBI Taxonomy" id="249248"/>
    <lineage>
        <taxon>Eukaryota</taxon>
        <taxon>Metazoa</taxon>
        <taxon>Spiralia</taxon>
        <taxon>Gnathifera</taxon>
        <taxon>Rotifera</taxon>
        <taxon>Eurotatoria</taxon>
        <taxon>Bdelloidea</taxon>
        <taxon>Adinetida</taxon>
        <taxon>Adinetidae</taxon>
        <taxon>Adineta</taxon>
    </lineage>
</organism>
<evidence type="ECO:0000313" key="2">
    <source>
        <dbReference type="Proteomes" id="UP000663828"/>
    </source>
</evidence>
<protein>
    <submittedName>
        <fullName evidence="1">Uncharacterized protein</fullName>
    </submittedName>
</protein>
<comment type="caution">
    <text evidence="1">The sequence shown here is derived from an EMBL/GenBank/DDBJ whole genome shotgun (WGS) entry which is preliminary data.</text>
</comment>
<gene>
    <name evidence="1" type="ORF">XAT740_LOCUS6736</name>
</gene>
<dbReference type="AlphaFoldDB" id="A0A813XNN5"/>
<keyword evidence="2" id="KW-1185">Reference proteome</keyword>